<keyword evidence="2" id="KW-1185">Reference proteome</keyword>
<dbReference type="Proteomes" id="UP000828941">
    <property type="component" value="Chromosome 10"/>
</dbReference>
<protein>
    <submittedName>
        <fullName evidence="1">Uncharacterized protein</fullName>
    </submittedName>
</protein>
<name>A0ACB9M210_BAUVA</name>
<evidence type="ECO:0000313" key="2">
    <source>
        <dbReference type="Proteomes" id="UP000828941"/>
    </source>
</evidence>
<comment type="caution">
    <text evidence="1">The sequence shown here is derived from an EMBL/GenBank/DDBJ whole genome shotgun (WGS) entry which is preliminary data.</text>
</comment>
<gene>
    <name evidence="1" type="ORF">L6164_025645</name>
</gene>
<reference evidence="1 2" key="1">
    <citation type="journal article" date="2022" name="DNA Res.">
        <title>Chromosomal-level genome assembly of the orchid tree Bauhinia variegata (Leguminosae; Cercidoideae) supports the allotetraploid origin hypothesis of Bauhinia.</title>
        <authorList>
            <person name="Zhong Y."/>
            <person name="Chen Y."/>
            <person name="Zheng D."/>
            <person name="Pang J."/>
            <person name="Liu Y."/>
            <person name="Luo S."/>
            <person name="Meng S."/>
            <person name="Qian L."/>
            <person name="Wei D."/>
            <person name="Dai S."/>
            <person name="Zhou R."/>
        </authorList>
    </citation>
    <scope>NUCLEOTIDE SEQUENCE [LARGE SCALE GENOMIC DNA]</scope>
    <source>
        <strain evidence="1">BV-YZ2020</strain>
    </source>
</reference>
<accession>A0ACB9M210</accession>
<evidence type="ECO:0000313" key="1">
    <source>
        <dbReference type="EMBL" id="KAI4317805.1"/>
    </source>
</evidence>
<proteinExistence type="predicted"/>
<dbReference type="EMBL" id="CM039435">
    <property type="protein sequence ID" value="KAI4317805.1"/>
    <property type="molecule type" value="Genomic_DNA"/>
</dbReference>
<sequence>MNGTANFYMRPLEGMTVVVDLDEVRIVQYVDRFIVPMPKAEGTESRASKLMKPSLGIAVTQPDGPRFKVDGHTLKVELTGILEVKGATYTHTDQIKADVYGTLLSDYTIGVSTSWHIILTLTLMVKPTCLSRTIWRLVEGIGAWVVNPNKKTKAGNKIGYRLVPGSITHPLLLNDDYPQIRGTFTNYNVWVRPYNKSEKWAGGLCADRSRGDDTLAVWSLRNRETENKDIVLWYVMGFHHVPCQEDFPVMPTLRGGFEQRPTNYFERNPALKTKPLKHVYRPNCRSQP</sequence>
<organism evidence="1 2">
    <name type="scientific">Bauhinia variegata</name>
    <name type="common">Purple orchid tree</name>
    <name type="synonym">Phanera variegata</name>
    <dbReference type="NCBI Taxonomy" id="167791"/>
    <lineage>
        <taxon>Eukaryota</taxon>
        <taxon>Viridiplantae</taxon>
        <taxon>Streptophyta</taxon>
        <taxon>Embryophyta</taxon>
        <taxon>Tracheophyta</taxon>
        <taxon>Spermatophyta</taxon>
        <taxon>Magnoliopsida</taxon>
        <taxon>eudicotyledons</taxon>
        <taxon>Gunneridae</taxon>
        <taxon>Pentapetalae</taxon>
        <taxon>rosids</taxon>
        <taxon>fabids</taxon>
        <taxon>Fabales</taxon>
        <taxon>Fabaceae</taxon>
        <taxon>Cercidoideae</taxon>
        <taxon>Cercideae</taxon>
        <taxon>Bauhiniinae</taxon>
        <taxon>Bauhinia</taxon>
    </lineage>
</organism>